<keyword evidence="3" id="KW-1185">Reference proteome</keyword>
<dbReference type="OrthoDB" id="9781985at2"/>
<evidence type="ECO:0000313" key="3">
    <source>
        <dbReference type="Proteomes" id="UP000193427"/>
    </source>
</evidence>
<reference evidence="2 3" key="1">
    <citation type="submission" date="2016-04" db="EMBL/GenBank/DDBJ databases">
        <title>Complete genome sequence of natural rubber-degrading, novel Gram-negative bacterium, Rhizobacter gummiphilus strain NS21.</title>
        <authorList>
            <person name="Tabata M."/>
            <person name="Kasai D."/>
            <person name="Fukuda M."/>
        </authorList>
    </citation>
    <scope>NUCLEOTIDE SEQUENCE [LARGE SCALE GENOMIC DNA]</scope>
    <source>
        <strain evidence="2 3">NS21</strain>
    </source>
</reference>
<name>A0A1W6L566_9BURK</name>
<protein>
    <submittedName>
        <fullName evidence="2">Isochorismatase</fullName>
    </submittedName>
</protein>
<dbReference type="Gene3D" id="3.40.50.850">
    <property type="entry name" value="Isochorismatase-like"/>
    <property type="match status" value="1"/>
</dbReference>
<dbReference type="PANTHER" id="PTHR43540:SF16">
    <property type="entry name" value="ISOCHORISMATASE-LIKE DOMAIN-CONTAINING PROTEIN"/>
    <property type="match status" value="1"/>
</dbReference>
<dbReference type="STRING" id="946333.A4W93_05405"/>
<dbReference type="Proteomes" id="UP000193427">
    <property type="component" value="Chromosome"/>
</dbReference>
<dbReference type="AlphaFoldDB" id="A0A1W6L566"/>
<accession>A0A1W6L566</accession>
<dbReference type="InterPro" id="IPR000868">
    <property type="entry name" value="Isochorismatase-like_dom"/>
</dbReference>
<feature type="domain" description="Isochorismatase-like" evidence="1">
    <location>
        <begin position="11"/>
        <end position="185"/>
    </location>
</feature>
<dbReference type="PANTHER" id="PTHR43540">
    <property type="entry name" value="PEROXYUREIDOACRYLATE/UREIDOACRYLATE AMIDOHYDROLASE-RELATED"/>
    <property type="match status" value="1"/>
</dbReference>
<dbReference type="RefSeq" id="WP_085749652.1">
    <property type="nucleotide sequence ID" value="NZ_BSPR01000002.1"/>
</dbReference>
<dbReference type="InterPro" id="IPR050272">
    <property type="entry name" value="Isochorismatase-like_hydrls"/>
</dbReference>
<sequence length="208" mass="22528">MATPLYPQGSSALLLIDPYNDFLSEGGKLHKFAKVVADATGTVAHMKAVVDAVRAAGHPVFVVPHHRALPSDFSGWRHPSPYLLASHRAQPFALGSWGGEWHPDFVPRPEDIVVREHWASSGFANTDLDLQLKSRGIERLILIGLLANTCVETTAKFGAELGYHVTLVRDATAAFSPDAMRAAHEINGPTYAHEILTSEAVIAALAHR</sequence>
<evidence type="ECO:0000313" key="2">
    <source>
        <dbReference type="EMBL" id="ARN19394.1"/>
    </source>
</evidence>
<dbReference type="EMBL" id="CP015118">
    <property type="protein sequence ID" value="ARN19394.1"/>
    <property type="molecule type" value="Genomic_DNA"/>
</dbReference>
<dbReference type="SUPFAM" id="SSF52499">
    <property type="entry name" value="Isochorismatase-like hydrolases"/>
    <property type="match status" value="1"/>
</dbReference>
<gene>
    <name evidence="2" type="ORF">A4W93_05405</name>
</gene>
<dbReference type="Pfam" id="PF00857">
    <property type="entry name" value="Isochorismatase"/>
    <property type="match status" value="1"/>
</dbReference>
<dbReference type="InterPro" id="IPR036380">
    <property type="entry name" value="Isochorismatase-like_sf"/>
</dbReference>
<organism evidence="2 3">
    <name type="scientific">Piscinibacter gummiphilus</name>
    <dbReference type="NCBI Taxonomy" id="946333"/>
    <lineage>
        <taxon>Bacteria</taxon>
        <taxon>Pseudomonadati</taxon>
        <taxon>Pseudomonadota</taxon>
        <taxon>Betaproteobacteria</taxon>
        <taxon>Burkholderiales</taxon>
        <taxon>Sphaerotilaceae</taxon>
        <taxon>Piscinibacter</taxon>
    </lineage>
</organism>
<dbReference type="KEGG" id="rgu:A4W93_05405"/>
<dbReference type="CDD" id="cd00431">
    <property type="entry name" value="cysteine_hydrolases"/>
    <property type="match status" value="1"/>
</dbReference>
<proteinExistence type="predicted"/>
<evidence type="ECO:0000259" key="1">
    <source>
        <dbReference type="Pfam" id="PF00857"/>
    </source>
</evidence>